<gene>
    <name evidence="1" type="ORF">FB562_1552</name>
</gene>
<dbReference type="Proteomes" id="UP000317998">
    <property type="component" value="Unassembled WGS sequence"/>
</dbReference>
<keyword evidence="2" id="KW-1185">Reference proteome</keyword>
<dbReference type="InterPro" id="IPR027417">
    <property type="entry name" value="P-loop_NTPase"/>
</dbReference>
<protein>
    <submittedName>
        <fullName evidence="1">Uridine kinase</fullName>
    </submittedName>
</protein>
<dbReference type="AlphaFoldDB" id="A0A542YK26"/>
<organism evidence="1 2">
    <name type="scientific">Homoserinimonas aerilata</name>
    <dbReference type="NCBI Taxonomy" id="1162970"/>
    <lineage>
        <taxon>Bacteria</taxon>
        <taxon>Bacillati</taxon>
        <taxon>Actinomycetota</taxon>
        <taxon>Actinomycetes</taxon>
        <taxon>Micrococcales</taxon>
        <taxon>Microbacteriaceae</taxon>
        <taxon>Homoserinimonas</taxon>
    </lineage>
</organism>
<dbReference type="OrthoDB" id="572586at2"/>
<dbReference type="EMBL" id="VFOM01000001">
    <property type="protein sequence ID" value="TQL48458.1"/>
    <property type="molecule type" value="Genomic_DNA"/>
</dbReference>
<dbReference type="RefSeq" id="WP_141880559.1">
    <property type="nucleotide sequence ID" value="NZ_VFOM01000001.1"/>
</dbReference>
<keyword evidence="1" id="KW-0418">Kinase</keyword>
<proteinExistence type="predicted"/>
<evidence type="ECO:0000313" key="2">
    <source>
        <dbReference type="Proteomes" id="UP000317998"/>
    </source>
</evidence>
<accession>A0A542YK26</accession>
<evidence type="ECO:0000313" key="1">
    <source>
        <dbReference type="EMBL" id="TQL48458.1"/>
    </source>
</evidence>
<dbReference type="Gene3D" id="3.40.50.300">
    <property type="entry name" value="P-loop containing nucleotide triphosphate hydrolases"/>
    <property type="match status" value="1"/>
</dbReference>
<keyword evidence="1" id="KW-0808">Transferase</keyword>
<name>A0A542YK26_9MICO</name>
<comment type="caution">
    <text evidence="1">The sequence shown here is derived from an EMBL/GenBank/DDBJ whole genome shotgun (WGS) entry which is preliminary data.</text>
</comment>
<dbReference type="GO" id="GO:0016301">
    <property type="term" value="F:kinase activity"/>
    <property type="evidence" value="ECO:0007669"/>
    <property type="project" value="UniProtKB-KW"/>
</dbReference>
<sequence length="196" mass="21591">MERWAPQKKDTMEALANEILHNYAHGRVIVGVDGRSGSGAAGFADDLAVALKETGHQAFRASLDGFRHPRERRARGLFSDGFDYSLFRRVLVDPFRTAGSTGFVLAGFDAERDEPVFQPKWQSAGHDAILIVDGVFLHRPELRGIWNYSAWVETPAATGDEADAAYIAAETPSVLATAIYDNTDPEHPRRIFADSC</sequence>
<dbReference type="SUPFAM" id="SSF52540">
    <property type="entry name" value="P-loop containing nucleoside triphosphate hydrolases"/>
    <property type="match status" value="1"/>
</dbReference>
<reference evidence="1 2" key="1">
    <citation type="submission" date="2019-06" db="EMBL/GenBank/DDBJ databases">
        <title>Sequencing the genomes of 1000 actinobacteria strains.</title>
        <authorList>
            <person name="Klenk H.-P."/>
        </authorList>
    </citation>
    <scope>NUCLEOTIDE SEQUENCE [LARGE SCALE GENOMIC DNA]</scope>
    <source>
        <strain evidence="1 2">DSM 26477</strain>
    </source>
</reference>